<reference evidence="1 2" key="1">
    <citation type="journal article" date="2014" name="Nature">
        <title>An environmental bacterial taxon with a large and distinct metabolic repertoire.</title>
        <authorList>
            <person name="Wilson M.C."/>
            <person name="Mori T."/>
            <person name="Ruckert C."/>
            <person name="Uria A.R."/>
            <person name="Helf M.J."/>
            <person name="Takada K."/>
            <person name="Gernert C."/>
            <person name="Steffens U.A."/>
            <person name="Heycke N."/>
            <person name="Schmitt S."/>
            <person name="Rinke C."/>
            <person name="Helfrich E.J."/>
            <person name="Brachmann A.O."/>
            <person name="Gurgui C."/>
            <person name="Wakimoto T."/>
            <person name="Kracht M."/>
            <person name="Crusemann M."/>
            <person name="Hentschel U."/>
            <person name="Abe I."/>
            <person name="Matsunaga S."/>
            <person name="Kalinowski J."/>
            <person name="Takeyama H."/>
            <person name="Piel J."/>
        </authorList>
    </citation>
    <scope>NUCLEOTIDE SEQUENCE [LARGE SCALE GENOMIC DNA]</scope>
    <source>
        <strain evidence="2">TSY1</strain>
    </source>
</reference>
<dbReference type="Gene3D" id="2.60.40.10">
    <property type="entry name" value="Immunoglobulins"/>
    <property type="match status" value="1"/>
</dbReference>
<gene>
    <name evidence="1" type="ORF">ETSY1_35850</name>
</gene>
<comment type="caution">
    <text evidence="1">The sequence shown here is derived from an EMBL/GenBank/DDBJ whole genome shotgun (WGS) entry which is preliminary data.</text>
</comment>
<dbReference type="HOGENOM" id="CLU_833376_0_0_7"/>
<dbReference type="InterPro" id="IPR012334">
    <property type="entry name" value="Pectin_lyas_fold"/>
</dbReference>
<protein>
    <recommendedName>
        <fullName evidence="3">Right handed beta helix domain-containing protein</fullName>
    </recommendedName>
</protein>
<name>W4L927_ENTF1</name>
<sequence length="333" mass="34283">MISDNDDGGILITGSSSTGNHIQGNFIGTDVTGIAPLANKSHGIIITVNASNNTVGGTVPGAGNTIAYNLADGIFVQSGTGNSIRANAIFENLGLGIDLAPDGVGTGSGANSDKAAPTIDAITPSGANFTVVATTSAGDALDFFRVNNAGVPVVSEDPTAYGEGFLYLGSCVDNGACTGVHMSAITDADPTAGTVQATLLSSGLTSNDTISATATDASGNTSEFGAFFYTTFVHLVSFTATGHGNAIQVSWETAQELFNLGFYLYRALSEQGPFMPITDHLILAELFATTGHVYTYTDQPVIPGASYYYQLEDVDVNGVRTLHGPIRANWVDD</sequence>
<evidence type="ECO:0008006" key="3">
    <source>
        <dbReference type="Google" id="ProtNLM"/>
    </source>
</evidence>
<dbReference type="Gene3D" id="2.160.20.10">
    <property type="entry name" value="Single-stranded right-handed beta-helix, Pectin lyase-like"/>
    <property type="match status" value="1"/>
</dbReference>
<evidence type="ECO:0000313" key="2">
    <source>
        <dbReference type="Proteomes" id="UP000019141"/>
    </source>
</evidence>
<organism evidence="1 2">
    <name type="scientific">Entotheonella factor</name>
    <dbReference type="NCBI Taxonomy" id="1429438"/>
    <lineage>
        <taxon>Bacteria</taxon>
        <taxon>Pseudomonadati</taxon>
        <taxon>Nitrospinota/Tectimicrobiota group</taxon>
        <taxon>Candidatus Tectimicrobiota</taxon>
        <taxon>Candidatus Entotheonellia</taxon>
        <taxon>Candidatus Entotheonellales</taxon>
        <taxon>Candidatus Entotheonellaceae</taxon>
        <taxon>Candidatus Entotheonella</taxon>
    </lineage>
</organism>
<proteinExistence type="predicted"/>
<dbReference type="InterPro" id="IPR013783">
    <property type="entry name" value="Ig-like_fold"/>
</dbReference>
<dbReference type="Proteomes" id="UP000019141">
    <property type="component" value="Unassembled WGS sequence"/>
</dbReference>
<dbReference type="EMBL" id="AZHW01001104">
    <property type="protein sequence ID" value="ETW94205.1"/>
    <property type="molecule type" value="Genomic_DNA"/>
</dbReference>
<keyword evidence="2" id="KW-1185">Reference proteome</keyword>
<accession>W4L927</accession>
<dbReference type="AlphaFoldDB" id="W4L927"/>
<evidence type="ECO:0000313" key="1">
    <source>
        <dbReference type="EMBL" id="ETW94205.1"/>
    </source>
</evidence>